<feature type="transmembrane region" description="Helical" evidence="4">
    <location>
        <begin position="20"/>
        <end position="40"/>
    </location>
</feature>
<keyword evidence="8" id="KW-1185">Reference proteome</keyword>
<dbReference type="InterPro" id="IPR017853">
    <property type="entry name" value="GH"/>
</dbReference>
<dbReference type="InterPro" id="IPR002509">
    <property type="entry name" value="NODB_dom"/>
</dbReference>
<evidence type="ECO:0000256" key="4">
    <source>
        <dbReference type="SAM" id="Phobius"/>
    </source>
</evidence>
<keyword evidence="7" id="KW-0378">Hydrolase</keyword>
<dbReference type="Pfam" id="PF01522">
    <property type="entry name" value="Polysacc_deac_1"/>
    <property type="match status" value="1"/>
</dbReference>
<feature type="transmembrane region" description="Helical" evidence="4">
    <location>
        <begin position="1010"/>
        <end position="1029"/>
    </location>
</feature>
<keyword evidence="3" id="KW-0808">Transferase</keyword>
<keyword evidence="4" id="KW-1133">Transmembrane helix</keyword>
<dbReference type="InterPro" id="IPR011583">
    <property type="entry name" value="Chitinase_II/V-like_cat"/>
</dbReference>
<dbReference type="InterPro" id="IPR029044">
    <property type="entry name" value="Nucleotide-diphossugar_trans"/>
</dbReference>
<dbReference type="Gene3D" id="3.20.20.370">
    <property type="entry name" value="Glycoside hydrolase/deacetylase"/>
    <property type="match status" value="1"/>
</dbReference>
<evidence type="ECO:0000259" key="6">
    <source>
        <dbReference type="PROSITE" id="PS51910"/>
    </source>
</evidence>
<reference evidence="8" key="1">
    <citation type="submission" date="2023-07" db="EMBL/GenBank/DDBJ databases">
        <title>Functional and genomic diversity of the sorghum phyllosphere microbiome.</title>
        <authorList>
            <person name="Shade A."/>
        </authorList>
    </citation>
    <scope>NUCLEOTIDE SEQUENCE [LARGE SCALE GENOMIC DNA]</scope>
    <source>
        <strain evidence="8">SORGH_AS_0422</strain>
    </source>
</reference>
<protein>
    <submittedName>
        <fullName evidence="7">Cellulose synthase/poly-beta-1,6-N-acetylglucosamine synthase-like glycosyltransferase/peptidoglycan/xylan/chitin deacetylase (PgdA/CDA1 family)/spore germination protein YaaH</fullName>
        <ecNumber evidence="7">3.5.1.104</ecNumber>
    </submittedName>
</protein>
<dbReference type="PANTHER" id="PTHR43630">
    <property type="entry name" value="POLY-BETA-1,6-N-ACETYL-D-GLUCOSAMINE SYNTHASE"/>
    <property type="match status" value="1"/>
</dbReference>
<dbReference type="PANTHER" id="PTHR43630:SF1">
    <property type="entry name" value="POLY-BETA-1,6-N-ACETYL-D-GLUCOSAMINE SYNTHASE"/>
    <property type="match status" value="1"/>
</dbReference>
<comment type="caution">
    <text evidence="7">The sequence shown here is derived from an EMBL/GenBank/DDBJ whole genome shotgun (WGS) entry which is preliminary data.</text>
</comment>
<accession>A0ABU3GXT2</accession>
<dbReference type="Proteomes" id="UP001258315">
    <property type="component" value="Unassembled WGS sequence"/>
</dbReference>
<feature type="domain" description="NodB homology" evidence="5">
    <location>
        <begin position="487"/>
        <end position="676"/>
    </location>
</feature>
<gene>
    <name evidence="7" type="ORF">QE417_003542</name>
</gene>
<dbReference type="GO" id="GO:0016787">
    <property type="term" value="F:hydrolase activity"/>
    <property type="evidence" value="ECO:0007669"/>
    <property type="project" value="UniProtKB-KW"/>
</dbReference>
<evidence type="ECO:0000313" key="7">
    <source>
        <dbReference type="EMBL" id="MDT3404470.1"/>
    </source>
</evidence>
<feature type="domain" description="GH18" evidence="6">
    <location>
        <begin position="102"/>
        <end position="413"/>
    </location>
</feature>
<keyword evidence="4" id="KW-0812">Transmembrane</keyword>
<dbReference type="SMART" id="SM00636">
    <property type="entry name" value="Glyco_18"/>
    <property type="match status" value="1"/>
</dbReference>
<dbReference type="SUPFAM" id="SSF88713">
    <property type="entry name" value="Glycoside hydrolase/deacetylase"/>
    <property type="match status" value="1"/>
</dbReference>
<dbReference type="Pfam" id="PF00704">
    <property type="entry name" value="Glyco_hydro_18"/>
    <property type="match status" value="1"/>
</dbReference>
<dbReference type="SUPFAM" id="SSF51445">
    <property type="entry name" value="(Trans)glycosidases"/>
    <property type="match status" value="1"/>
</dbReference>
<evidence type="ECO:0000259" key="5">
    <source>
        <dbReference type="PROSITE" id="PS51677"/>
    </source>
</evidence>
<name>A0ABU3GXT2_9SPHI</name>
<comment type="similarity">
    <text evidence="1">Belongs to the glycosyltransferase 2 family.</text>
</comment>
<dbReference type="InterPro" id="IPR029070">
    <property type="entry name" value="Chitinase_insertion_sf"/>
</dbReference>
<dbReference type="Gene3D" id="3.10.50.10">
    <property type="match status" value="1"/>
</dbReference>
<dbReference type="Pfam" id="PF00535">
    <property type="entry name" value="Glycos_transf_2"/>
    <property type="match status" value="1"/>
</dbReference>
<dbReference type="PROSITE" id="PS51677">
    <property type="entry name" value="NODB"/>
    <property type="match status" value="1"/>
</dbReference>
<feature type="transmembrane region" description="Helical" evidence="4">
    <location>
        <begin position="1049"/>
        <end position="1068"/>
    </location>
</feature>
<dbReference type="RefSeq" id="WP_311951833.1">
    <property type="nucleotide sequence ID" value="NZ_JAVLVU010000001.1"/>
</dbReference>
<dbReference type="InterPro" id="IPR001173">
    <property type="entry name" value="Glyco_trans_2-like"/>
</dbReference>
<proteinExistence type="inferred from homology"/>
<keyword evidence="4" id="KW-0472">Membrane</keyword>
<dbReference type="EC" id="3.5.1.104" evidence="7"/>
<dbReference type="Gene3D" id="3.90.550.10">
    <property type="entry name" value="Spore Coat Polysaccharide Biosynthesis Protein SpsA, Chain A"/>
    <property type="match status" value="1"/>
</dbReference>
<dbReference type="EMBL" id="JAVLVU010000001">
    <property type="protein sequence ID" value="MDT3404470.1"/>
    <property type="molecule type" value="Genomic_DNA"/>
</dbReference>
<dbReference type="PROSITE" id="PS51910">
    <property type="entry name" value="GH18_2"/>
    <property type="match status" value="1"/>
</dbReference>
<dbReference type="CDD" id="cd06423">
    <property type="entry name" value="CESA_like"/>
    <property type="match status" value="1"/>
</dbReference>
<evidence type="ECO:0000256" key="3">
    <source>
        <dbReference type="ARBA" id="ARBA00022679"/>
    </source>
</evidence>
<sequence>MAHKQIFQADNPKRWNNFKWLSRFIIIVLLSGVVAAAITVTSKQYPSLPNLVPTQKKLTTAELSKLKKSAEYRDFKVEKQRIEETRRALKRHQLKYPNNASRLNVGFYLAWEPQAYFSLAENISRLDMIVSEGFAMTPGKDTITVKLDTGLTNLNKRYKKPIIVRLTNYINKTNNTGGFDSKDVMRIVGNKKLRTAFINNIADKLTQYKLRGLDLNFDDIKNRKSADYLAFQRELYATLHEQGFLVTQSFWPEDDGYDLQFLQKNNDYLFAMAIDQHNESSNAGDVSHQHWVEEQLDAVCQKIPSNKIILTFAAGGYDWPENQYGRSIGYQQAVSTAAENKSQVIYDPESANLMYTYKGTDTLNHTVYFADAATNFNIIRMADDWATGGVALWRLGSEDPRLWSFFAKNLSTDSLRKTGIDLKKFSTVGLNQRIDYTGDGEVLDLITTPKPGQIDVDFDPKTFTITNQKYVKLPTKYVIRRYGYAPGKIVLTFDDGPDPNYTPRILDILKKENVPASFFVVGSMVEKNMPLLKRIYDEGYEIGNHTFFHPDISQISVQRVSFELNATRKLIESITGHSTVLFRAPFNADAEPQTIAEIIPVAKSKEENYINIGEFIDPHDWEPGVTADSIVARTIQQANNGSMLLLHDAGGDTREETIKALPRIIEYFKTHTYDGVHKYEFTTIADVLHKKKDDLMPPVKDDADTGVTGRLYDMFNVGLFYTNWVLLYLFLSAIFLAVGRIILIGILAMRQFAVNKKNPDHNVDVSALAPVSIIVPAYNEEVTAIKTIQSLLLLEYPEMEILFIDDGSKDKTFEIVNTAYQNHPSVRVLTKPNGGKASALNFGIQQAKYDFVVCIDADTLLKNDAIMHMMAYFTDAEIGAVAGTVKVGNETNMITRWQSIEYITAQNMDRRAFDLLNSITVVPGAIGAFRKEAVAKAGGFTTDTLAEDCDLTMRILKQGYIIRNAGEAIAYTEAPETIEMLLKQRFRWSFGVMQSFWKNREVLFNSKYKYFGMVGMPNILIFQIILPLFSPLADLMMIAGFFSDHPEKIFFFYLAFIVIDLLVAVIAFKMEKEDYRKLIYIIPQRFVWRQLMYYILFKSLRRALKGQHSGWGNLKRTGNVKVEQPKTD</sequence>
<keyword evidence="2" id="KW-0328">Glycosyltransferase</keyword>
<organism evidence="7 8">
    <name type="scientific">Mucilaginibacter terrae</name>
    <dbReference type="NCBI Taxonomy" id="1955052"/>
    <lineage>
        <taxon>Bacteria</taxon>
        <taxon>Pseudomonadati</taxon>
        <taxon>Bacteroidota</taxon>
        <taxon>Sphingobacteriia</taxon>
        <taxon>Sphingobacteriales</taxon>
        <taxon>Sphingobacteriaceae</taxon>
        <taxon>Mucilaginibacter</taxon>
    </lineage>
</organism>
<evidence type="ECO:0000256" key="1">
    <source>
        <dbReference type="ARBA" id="ARBA00006739"/>
    </source>
</evidence>
<dbReference type="InterPro" id="IPR011330">
    <property type="entry name" value="Glyco_hydro/deAcase_b/a-brl"/>
</dbReference>
<evidence type="ECO:0000256" key="2">
    <source>
        <dbReference type="ARBA" id="ARBA00022676"/>
    </source>
</evidence>
<dbReference type="InterPro" id="IPR001223">
    <property type="entry name" value="Glyco_hydro18_cat"/>
</dbReference>
<evidence type="ECO:0000313" key="8">
    <source>
        <dbReference type="Proteomes" id="UP001258315"/>
    </source>
</evidence>
<dbReference type="SUPFAM" id="SSF53448">
    <property type="entry name" value="Nucleotide-diphospho-sugar transferases"/>
    <property type="match status" value="1"/>
</dbReference>
<dbReference type="Gene3D" id="3.20.20.80">
    <property type="entry name" value="Glycosidases"/>
    <property type="match status" value="1"/>
</dbReference>
<feature type="transmembrane region" description="Helical" evidence="4">
    <location>
        <begin position="724"/>
        <end position="748"/>
    </location>
</feature>